<dbReference type="STRING" id="27342.A0A0H2S0F6"/>
<evidence type="ECO:0000313" key="4">
    <source>
        <dbReference type="Proteomes" id="UP000053477"/>
    </source>
</evidence>
<dbReference type="AlphaFoldDB" id="A0A0H2S0F6"/>
<feature type="non-terminal residue" evidence="3">
    <location>
        <position position="1"/>
    </location>
</feature>
<protein>
    <recommendedName>
        <fullName evidence="2">Nephrocystin 3-like N-terminal domain-containing protein</fullName>
    </recommendedName>
</protein>
<accession>A0A0H2S0F6</accession>
<dbReference type="SUPFAM" id="SSF52540">
    <property type="entry name" value="P-loop containing nucleoside triphosphate hydrolases"/>
    <property type="match status" value="1"/>
</dbReference>
<dbReference type="Proteomes" id="UP000053477">
    <property type="component" value="Unassembled WGS sequence"/>
</dbReference>
<dbReference type="OrthoDB" id="5967843at2759"/>
<dbReference type="Gene3D" id="3.40.50.300">
    <property type="entry name" value="P-loop containing nucleotide triphosphate hydrolases"/>
    <property type="match status" value="1"/>
</dbReference>
<evidence type="ECO:0000259" key="2">
    <source>
        <dbReference type="Pfam" id="PF24883"/>
    </source>
</evidence>
<feature type="domain" description="Nephrocystin 3-like N-terminal" evidence="2">
    <location>
        <begin position="8"/>
        <end position="146"/>
    </location>
</feature>
<evidence type="ECO:0000313" key="3">
    <source>
        <dbReference type="EMBL" id="KLO10476.1"/>
    </source>
</evidence>
<organism evidence="3 4">
    <name type="scientific">Schizopora paradoxa</name>
    <dbReference type="NCBI Taxonomy" id="27342"/>
    <lineage>
        <taxon>Eukaryota</taxon>
        <taxon>Fungi</taxon>
        <taxon>Dikarya</taxon>
        <taxon>Basidiomycota</taxon>
        <taxon>Agaricomycotina</taxon>
        <taxon>Agaricomycetes</taxon>
        <taxon>Hymenochaetales</taxon>
        <taxon>Schizoporaceae</taxon>
        <taxon>Schizopora</taxon>
    </lineage>
</organism>
<gene>
    <name evidence="3" type="ORF">SCHPADRAFT_800680</name>
</gene>
<name>A0A0H2S0F6_9AGAM</name>
<dbReference type="InterPro" id="IPR056884">
    <property type="entry name" value="NPHP3-like_N"/>
</dbReference>
<dbReference type="EMBL" id="KQ086025">
    <property type="protein sequence ID" value="KLO10476.1"/>
    <property type="molecule type" value="Genomic_DNA"/>
</dbReference>
<dbReference type="InterPro" id="IPR027417">
    <property type="entry name" value="P-loop_NTPase"/>
</dbReference>
<dbReference type="InParanoid" id="A0A0H2S0F6"/>
<dbReference type="PANTHER" id="PTHR10039">
    <property type="entry name" value="AMELOGENIN"/>
    <property type="match status" value="1"/>
</dbReference>
<reference evidence="3 4" key="1">
    <citation type="submission" date="2015-04" db="EMBL/GenBank/DDBJ databases">
        <title>Complete genome sequence of Schizopora paradoxa KUC8140, a cosmopolitan wood degrader in East Asia.</title>
        <authorList>
            <consortium name="DOE Joint Genome Institute"/>
            <person name="Min B."/>
            <person name="Park H."/>
            <person name="Jang Y."/>
            <person name="Kim J.-J."/>
            <person name="Kim K.H."/>
            <person name="Pangilinan J."/>
            <person name="Lipzen A."/>
            <person name="Riley R."/>
            <person name="Grigoriev I.V."/>
            <person name="Spatafora J.W."/>
            <person name="Choi I.-G."/>
        </authorList>
    </citation>
    <scope>NUCLEOTIDE SEQUENCE [LARGE SCALE GENOMIC DNA]</scope>
    <source>
        <strain evidence="3 4">KUC8140</strain>
    </source>
</reference>
<proteinExistence type="predicted"/>
<dbReference type="Pfam" id="PF24883">
    <property type="entry name" value="NPHP3_N"/>
    <property type="match status" value="1"/>
</dbReference>
<evidence type="ECO:0000256" key="1">
    <source>
        <dbReference type="ARBA" id="ARBA00022737"/>
    </source>
</evidence>
<dbReference type="PANTHER" id="PTHR10039:SF14">
    <property type="entry name" value="NACHT DOMAIN-CONTAINING PROTEIN"/>
    <property type="match status" value="1"/>
</dbReference>
<keyword evidence="4" id="KW-1185">Reference proteome</keyword>
<sequence>PDECHGGTREGILKQIEDWIDNSNGKNILWISGAPGVGKSALSSTTVSRLENNRVKSPAVFFIRRQGDRDPQSIWRSVAYQLAQSFPSYREHLLQTRALSKGKRIEGVKQQFNDLIVIPLTHIYSLAHSGSSEPGPVVIIDALDEC</sequence>
<keyword evidence="1" id="KW-0677">Repeat</keyword>
<feature type="non-terminal residue" evidence="3">
    <location>
        <position position="146"/>
    </location>
</feature>